<dbReference type="Pfam" id="PF08281">
    <property type="entry name" value="Sigma70_r4_2"/>
    <property type="match status" value="1"/>
</dbReference>
<evidence type="ECO:0000259" key="8">
    <source>
        <dbReference type="Pfam" id="PF08281"/>
    </source>
</evidence>
<dbReference type="PANTHER" id="PTHR43133">
    <property type="entry name" value="RNA POLYMERASE ECF-TYPE SIGMA FACTO"/>
    <property type="match status" value="1"/>
</dbReference>
<dbReference type="EMBL" id="CP115667">
    <property type="protein sequence ID" value="WBW49373.1"/>
    <property type="molecule type" value="Genomic_DNA"/>
</dbReference>
<feature type="domain" description="RNA polymerase sigma-70 region 2" evidence="7">
    <location>
        <begin position="7"/>
        <end position="73"/>
    </location>
</feature>
<dbReference type="PROSITE" id="PS01063">
    <property type="entry name" value="SIGMA70_ECF"/>
    <property type="match status" value="1"/>
</dbReference>
<evidence type="ECO:0000256" key="3">
    <source>
        <dbReference type="ARBA" id="ARBA00023082"/>
    </source>
</evidence>
<evidence type="ECO:0000259" key="7">
    <source>
        <dbReference type="Pfam" id="PF04542"/>
    </source>
</evidence>
<evidence type="ECO:0000313" key="9">
    <source>
        <dbReference type="EMBL" id="WBW49373.1"/>
    </source>
</evidence>
<feature type="domain" description="RNA polymerase sigma factor 70 region 4 type 2" evidence="8">
    <location>
        <begin position="107"/>
        <end position="155"/>
    </location>
</feature>
<keyword evidence="10" id="KW-1185">Reference proteome</keyword>
<keyword evidence="5 6" id="KW-0804">Transcription</keyword>
<evidence type="ECO:0000256" key="6">
    <source>
        <dbReference type="RuleBase" id="RU000716"/>
    </source>
</evidence>
<dbReference type="Gene3D" id="1.10.1740.10">
    <property type="match status" value="1"/>
</dbReference>
<evidence type="ECO:0000256" key="4">
    <source>
        <dbReference type="ARBA" id="ARBA00023125"/>
    </source>
</evidence>
<evidence type="ECO:0000256" key="2">
    <source>
        <dbReference type="ARBA" id="ARBA00023015"/>
    </source>
</evidence>
<sequence>MEFEDIYLQYKDDVHRFVSKLCDYQEAMADDITQETFLKAYINISTFQGKSSVKTWLFTIAKNTFLSEIRKKKYDDVFVGDLTLFEHNHDDNFDVMAKKELLEITLSLIFELPHNMQEVFLARIYSEDSYEKIASDLGISTSSAKVLVFRARKKIKNKLKEEYGYDL</sequence>
<dbReference type="InterPro" id="IPR039425">
    <property type="entry name" value="RNA_pol_sigma-70-like"/>
</dbReference>
<evidence type="ECO:0000256" key="5">
    <source>
        <dbReference type="ARBA" id="ARBA00023163"/>
    </source>
</evidence>
<keyword evidence="4 6" id="KW-0238">DNA-binding</keyword>
<dbReference type="SUPFAM" id="SSF88946">
    <property type="entry name" value="Sigma2 domain of RNA polymerase sigma factors"/>
    <property type="match status" value="1"/>
</dbReference>
<reference evidence="9 10" key="1">
    <citation type="submission" date="2023-01" db="EMBL/GenBank/DDBJ databases">
        <authorList>
            <person name="Lee S.H."/>
            <person name="Jung H.S."/>
            <person name="Yun J.U."/>
        </authorList>
    </citation>
    <scope>NUCLEOTIDE SEQUENCE [LARGE SCALE GENOMIC DNA]</scope>
    <source>
        <strain evidence="9 10">CBA3646</strain>
    </source>
</reference>
<keyword evidence="2 6" id="KW-0805">Transcription regulation</keyword>
<dbReference type="NCBIfam" id="TIGR02937">
    <property type="entry name" value="sigma70-ECF"/>
    <property type="match status" value="1"/>
</dbReference>
<evidence type="ECO:0000256" key="1">
    <source>
        <dbReference type="ARBA" id="ARBA00010641"/>
    </source>
</evidence>
<dbReference type="InterPro" id="IPR013324">
    <property type="entry name" value="RNA_pol_sigma_r3/r4-like"/>
</dbReference>
<dbReference type="InterPro" id="IPR013325">
    <property type="entry name" value="RNA_pol_sigma_r2"/>
</dbReference>
<protein>
    <recommendedName>
        <fullName evidence="6">RNA polymerase sigma factor</fullName>
    </recommendedName>
</protein>
<evidence type="ECO:0000313" key="10">
    <source>
        <dbReference type="Proteomes" id="UP001210339"/>
    </source>
</evidence>
<dbReference type="SUPFAM" id="SSF88659">
    <property type="entry name" value="Sigma3 and sigma4 domains of RNA polymerase sigma factors"/>
    <property type="match status" value="1"/>
</dbReference>
<gene>
    <name evidence="9" type="ORF">O6R05_05015</name>
</gene>
<dbReference type="Proteomes" id="UP001210339">
    <property type="component" value="Chromosome"/>
</dbReference>
<dbReference type="InterPro" id="IPR007627">
    <property type="entry name" value="RNA_pol_sigma70_r2"/>
</dbReference>
<organism evidence="9 10">
    <name type="scientific">Peptoniphilus equinus</name>
    <dbReference type="NCBI Taxonomy" id="3016343"/>
    <lineage>
        <taxon>Bacteria</taxon>
        <taxon>Bacillati</taxon>
        <taxon>Bacillota</taxon>
        <taxon>Tissierellia</taxon>
        <taxon>Tissierellales</taxon>
        <taxon>Peptoniphilaceae</taxon>
        <taxon>Peptoniphilus</taxon>
    </lineage>
</organism>
<dbReference type="Gene3D" id="1.10.10.10">
    <property type="entry name" value="Winged helix-like DNA-binding domain superfamily/Winged helix DNA-binding domain"/>
    <property type="match status" value="1"/>
</dbReference>
<dbReference type="InterPro" id="IPR013249">
    <property type="entry name" value="RNA_pol_sigma70_r4_t2"/>
</dbReference>
<keyword evidence="3 6" id="KW-0731">Sigma factor</keyword>
<accession>A0ABY7QTA0</accession>
<dbReference type="Pfam" id="PF04542">
    <property type="entry name" value="Sigma70_r2"/>
    <property type="match status" value="1"/>
</dbReference>
<dbReference type="InterPro" id="IPR014284">
    <property type="entry name" value="RNA_pol_sigma-70_dom"/>
</dbReference>
<proteinExistence type="inferred from homology"/>
<dbReference type="InterPro" id="IPR000838">
    <property type="entry name" value="RNA_pol_sigma70_ECF_CS"/>
</dbReference>
<name>A0ABY7QTA0_9FIRM</name>
<dbReference type="RefSeq" id="WP_271190905.1">
    <property type="nucleotide sequence ID" value="NZ_CP115667.1"/>
</dbReference>
<dbReference type="PANTHER" id="PTHR43133:SF52">
    <property type="entry name" value="ECF RNA POLYMERASE SIGMA FACTOR SIGL"/>
    <property type="match status" value="1"/>
</dbReference>
<comment type="similarity">
    <text evidence="1 6">Belongs to the sigma-70 factor family. ECF subfamily.</text>
</comment>
<dbReference type="InterPro" id="IPR036388">
    <property type="entry name" value="WH-like_DNA-bd_sf"/>
</dbReference>
<dbReference type="CDD" id="cd06171">
    <property type="entry name" value="Sigma70_r4"/>
    <property type="match status" value="1"/>
</dbReference>